<organism evidence="2 3">
    <name type="scientific">Pedobacter rhizosphaerae</name>
    <dbReference type="NCBI Taxonomy" id="390241"/>
    <lineage>
        <taxon>Bacteria</taxon>
        <taxon>Pseudomonadati</taxon>
        <taxon>Bacteroidota</taxon>
        <taxon>Sphingobacteriia</taxon>
        <taxon>Sphingobacteriales</taxon>
        <taxon>Sphingobacteriaceae</taxon>
        <taxon>Pedobacter</taxon>
    </lineage>
</organism>
<gene>
    <name evidence="2" type="ORF">SAMN04488023_108137</name>
</gene>
<feature type="transmembrane region" description="Helical" evidence="1">
    <location>
        <begin position="12"/>
        <end position="29"/>
    </location>
</feature>
<evidence type="ECO:0000313" key="2">
    <source>
        <dbReference type="EMBL" id="SER39783.1"/>
    </source>
</evidence>
<keyword evidence="1" id="KW-1133">Transmembrane helix</keyword>
<evidence type="ECO:0000256" key="1">
    <source>
        <dbReference type="SAM" id="Phobius"/>
    </source>
</evidence>
<keyword evidence="1" id="KW-0812">Transmembrane</keyword>
<dbReference type="EMBL" id="FOGG01000008">
    <property type="protein sequence ID" value="SER39783.1"/>
    <property type="molecule type" value="Genomic_DNA"/>
</dbReference>
<protein>
    <submittedName>
        <fullName evidence="2">Uncharacterized protein</fullName>
    </submittedName>
</protein>
<proteinExistence type="predicted"/>
<sequence>MNKHLKNWNTWYIILALVLVAQIIGYYFFTKYWA</sequence>
<accession>A0A1H9NWT5</accession>
<dbReference type="Proteomes" id="UP000199572">
    <property type="component" value="Unassembled WGS sequence"/>
</dbReference>
<dbReference type="AlphaFoldDB" id="A0A1H9NWT5"/>
<name>A0A1H9NWT5_9SPHI</name>
<keyword evidence="1" id="KW-0472">Membrane</keyword>
<keyword evidence="3" id="KW-1185">Reference proteome</keyword>
<reference evidence="2 3" key="1">
    <citation type="submission" date="2016-10" db="EMBL/GenBank/DDBJ databases">
        <authorList>
            <person name="de Groot N.N."/>
        </authorList>
    </citation>
    <scope>NUCLEOTIDE SEQUENCE [LARGE SCALE GENOMIC DNA]</scope>
    <source>
        <strain evidence="2 3">DSM 18610</strain>
    </source>
</reference>
<evidence type="ECO:0000313" key="3">
    <source>
        <dbReference type="Proteomes" id="UP000199572"/>
    </source>
</evidence>